<dbReference type="GO" id="GO:0019867">
    <property type="term" value="C:outer membrane"/>
    <property type="evidence" value="ECO:0007669"/>
    <property type="project" value="InterPro"/>
</dbReference>
<evidence type="ECO:0000256" key="1">
    <source>
        <dbReference type="ARBA" id="ARBA00004370"/>
    </source>
</evidence>
<evidence type="ECO:0000259" key="6">
    <source>
        <dbReference type="Pfam" id="PF01103"/>
    </source>
</evidence>
<comment type="subcellular location">
    <subcellularLocation>
        <location evidence="1">Membrane</location>
    </subcellularLocation>
</comment>
<dbReference type="OrthoDB" id="9814535at2"/>
<organism evidence="7 8">
    <name type="scientific">Arenibacter aquaticus</name>
    <dbReference type="NCBI Taxonomy" id="2489054"/>
    <lineage>
        <taxon>Bacteria</taxon>
        <taxon>Pseudomonadati</taxon>
        <taxon>Bacteroidota</taxon>
        <taxon>Flavobacteriia</taxon>
        <taxon>Flavobacteriales</taxon>
        <taxon>Flavobacteriaceae</taxon>
        <taxon>Arenibacter</taxon>
    </lineage>
</organism>
<evidence type="ECO:0000256" key="3">
    <source>
        <dbReference type="ARBA" id="ARBA00022729"/>
    </source>
</evidence>
<dbReference type="EMBL" id="RQPJ01000003">
    <property type="protein sequence ID" value="RTE53995.1"/>
    <property type="molecule type" value="Genomic_DNA"/>
</dbReference>
<evidence type="ECO:0000256" key="4">
    <source>
        <dbReference type="ARBA" id="ARBA00023136"/>
    </source>
</evidence>
<dbReference type="InterPro" id="IPR039910">
    <property type="entry name" value="D15-like"/>
</dbReference>
<evidence type="ECO:0000313" key="8">
    <source>
        <dbReference type="Proteomes" id="UP000267585"/>
    </source>
</evidence>
<accession>A0A430K4M4</accession>
<keyword evidence="8" id="KW-1185">Reference proteome</keyword>
<name>A0A430K4M4_9FLAO</name>
<dbReference type="AlphaFoldDB" id="A0A430K4M4"/>
<keyword evidence="3" id="KW-0732">Signal</keyword>
<dbReference type="PANTHER" id="PTHR12815">
    <property type="entry name" value="SORTING AND ASSEMBLY MACHINERY SAMM50 PROTEIN FAMILY MEMBER"/>
    <property type="match status" value="1"/>
</dbReference>
<evidence type="ECO:0000256" key="5">
    <source>
        <dbReference type="ARBA" id="ARBA00023237"/>
    </source>
</evidence>
<dbReference type="Gene3D" id="2.40.160.50">
    <property type="entry name" value="membrane protein fhac: a member of the omp85/tpsb transporter family"/>
    <property type="match status" value="1"/>
</dbReference>
<comment type="caution">
    <text evidence="7">The sequence shown here is derived from an EMBL/GenBank/DDBJ whole genome shotgun (WGS) entry which is preliminary data.</text>
</comment>
<gene>
    <name evidence="7" type="ORF">EHW67_08670</name>
</gene>
<sequence length="774" mass="88540">MRSPTPIKTYPLIIIVLVLACLYSCSVGKYIPEDESLYTGSNIAISFNKEVKNTKYIEQELQNLLEPQPNSKILGMRPGLYFHYKAQKKRPGFLNRWLNKKIGEEPVYLSDVNKQRVEKLMLNRLDNRGFFYSKVFPEIDSSQKKAAIKYNIRVPKPYTLEKFELDKDSLPIYADIEKALEETQIKLGDRFDLELMKFERERIDHVLKQRGYYNFNPEFLIFEADTNRYDNKKTDLFLRLKKNVPKKSLIPYTIDSIAVYPNYSIDTDKKDTPKPYELNGIHFFQKKEFFKPKKLEPYILMELGEKYNSEVARLTSNRLSALGNYKFVNIRLNMKDTVEVDSTASLYADIMLSPLTKRSLRAQLQAVTKSNGFAGPGLSLTYNNRNLFKGGETLSITANFAYETQLSGGEKTGLSSIAGGLKADLILPRLLPFSPKQFKYAVPKTKISLGTDFLKRTKLYTLGSFNTSFGYTWNANRYVYHELNPISVNYVKLFNTTDEFNTILDNNPFLKQSFDQQFIAGLNYNFTYNELVDNDNKQPIFLSTSVDIAGNLLHLIGGSDKTVFGMEYAQYAKADIDFRYYFKWGKEQALVSRLYAGWGIPYGNSSTLPFVKQFFSGGPYSVRAFQIRSLGPGTFNSVEDGSSSFFDQSGNLRLEGNLEYRFPIWSYLKGAIFADAGNVWLTNEIEIAEDEPAESREFNEELFAKGKFGSNWTKELGIGVGFGLRVDIQSFVLRFDLASPLQIPYLPEGERSNIPFFNGGSDNITFNFAIGYPF</sequence>
<protein>
    <recommendedName>
        <fullName evidence="6">Bacterial surface antigen (D15) domain-containing protein</fullName>
    </recommendedName>
</protein>
<evidence type="ECO:0000256" key="2">
    <source>
        <dbReference type="ARBA" id="ARBA00022692"/>
    </source>
</evidence>
<feature type="domain" description="Bacterial surface antigen (D15)" evidence="6">
    <location>
        <begin position="460"/>
        <end position="772"/>
    </location>
</feature>
<dbReference type="RefSeq" id="WP_126161983.1">
    <property type="nucleotide sequence ID" value="NZ_RQPJ01000003.1"/>
</dbReference>
<dbReference type="Pfam" id="PF01103">
    <property type="entry name" value="Omp85"/>
    <property type="match status" value="1"/>
</dbReference>
<dbReference type="Proteomes" id="UP000267585">
    <property type="component" value="Unassembled WGS sequence"/>
</dbReference>
<dbReference type="PROSITE" id="PS51257">
    <property type="entry name" value="PROKAR_LIPOPROTEIN"/>
    <property type="match status" value="1"/>
</dbReference>
<proteinExistence type="predicted"/>
<dbReference type="InterPro" id="IPR000184">
    <property type="entry name" value="Bac_surfAg_D15"/>
</dbReference>
<dbReference type="PANTHER" id="PTHR12815:SF47">
    <property type="entry name" value="TRANSLOCATION AND ASSEMBLY MODULE SUBUNIT TAMA"/>
    <property type="match status" value="1"/>
</dbReference>
<reference evidence="7 8" key="1">
    <citation type="submission" date="2018-11" db="EMBL/GenBank/DDBJ databases">
        <title>Arenibacter aquaticus sp.nov., a marine bacterium isolated from surface seawater in the South China Sea.</title>
        <authorList>
            <person name="Guo J."/>
            <person name="Sun J."/>
        </authorList>
    </citation>
    <scope>NUCLEOTIDE SEQUENCE [LARGE SCALE GENOMIC DNA]</scope>
    <source>
        <strain evidence="7 8">GUO666</strain>
    </source>
</reference>
<keyword evidence="5" id="KW-0998">Cell outer membrane</keyword>
<keyword evidence="2" id="KW-0812">Transmembrane</keyword>
<evidence type="ECO:0000313" key="7">
    <source>
        <dbReference type="EMBL" id="RTE53995.1"/>
    </source>
</evidence>
<keyword evidence="4" id="KW-0472">Membrane</keyword>